<proteinExistence type="predicted"/>
<evidence type="ECO:0000313" key="2">
    <source>
        <dbReference type="Proteomes" id="UP000054560"/>
    </source>
</evidence>
<gene>
    <name evidence="1" type="ORF">SARC_17274</name>
</gene>
<dbReference type="SUPFAM" id="SSF56112">
    <property type="entry name" value="Protein kinase-like (PK-like)"/>
    <property type="match status" value="1"/>
</dbReference>
<organism evidence="1 2">
    <name type="scientific">Sphaeroforma arctica JP610</name>
    <dbReference type="NCBI Taxonomy" id="667725"/>
    <lineage>
        <taxon>Eukaryota</taxon>
        <taxon>Ichthyosporea</taxon>
        <taxon>Ichthyophonida</taxon>
        <taxon>Sphaeroforma</taxon>
    </lineage>
</organism>
<dbReference type="EMBL" id="KQ251828">
    <property type="protein sequence ID" value="KNC70200.1"/>
    <property type="molecule type" value="Genomic_DNA"/>
</dbReference>
<name>A0A0L0F0G7_9EUKA</name>
<reference evidence="1 2" key="1">
    <citation type="submission" date="2011-02" db="EMBL/GenBank/DDBJ databases">
        <title>The Genome Sequence of Sphaeroforma arctica JP610.</title>
        <authorList>
            <consortium name="The Broad Institute Genome Sequencing Platform"/>
            <person name="Russ C."/>
            <person name="Cuomo C."/>
            <person name="Young S.K."/>
            <person name="Zeng Q."/>
            <person name="Gargeya S."/>
            <person name="Alvarado L."/>
            <person name="Berlin A."/>
            <person name="Chapman S.B."/>
            <person name="Chen Z."/>
            <person name="Freedman E."/>
            <person name="Gellesch M."/>
            <person name="Goldberg J."/>
            <person name="Griggs A."/>
            <person name="Gujja S."/>
            <person name="Heilman E."/>
            <person name="Heiman D."/>
            <person name="Howarth C."/>
            <person name="Mehta T."/>
            <person name="Neiman D."/>
            <person name="Pearson M."/>
            <person name="Roberts A."/>
            <person name="Saif S."/>
            <person name="Shea T."/>
            <person name="Shenoy N."/>
            <person name="Sisk P."/>
            <person name="Stolte C."/>
            <person name="Sykes S."/>
            <person name="White J."/>
            <person name="Yandava C."/>
            <person name="Burger G."/>
            <person name="Gray M.W."/>
            <person name="Holland P.W.H."/>
            <person name="King N."/>
            <person name="Lang F.B.F."/>
            <person name="Roger A.J."/>
            <person name="Ruiz-Trillo I."/>
            <person name="Haas B."/>
            <person name="Nusbaum C."/>
            <person name="Birren B."/>
        </authorList>
    </citation>
    <scope>NUCLEOTIDE SEQUENCE [LARGE SCALE GENOMIC DNA]</scope>
    <source>
        <strain evidence="1 2">JP610</strain>
    </source>
</reference>
<sequence length="49" mass="5481">GDTVKEIQRLRLSPSDFQSLQVIGRGEFGEVHLAKTKGVGRYICYEVAE</sequence>
<feature type="non-terminal residue" evidence="1">
    <location>
        <position position="1"/>
    </location>
</feature>
<dbReference type="RefSeq" id="XP_014144102.1">
    <property type="nucleotide sequence ID" value="XM_014288627.1"/>
</dbReference>
<evidence type="ECO:0008006" key="3">
    <source>
        <dbReference type="Google" id="ProtNLM"/>
    </source>
</evidence>
<dbReference type="GeneID" id="25917778"/>
<accession>A0A0L0F0G7</accession>
<dbReference type="InterPro" id="IPR011009">
    <property type="entry name" value="Kinase-like_dom_sf"/>
</dbReference>
<dbReference type="Proteomes" id="UP000054560">
    <property type="component" value="Unassembled WGS sequence"/>
</dbReference>
<evidence type="ECO:0000313" key="1">
    <source>
        <dbReference type="EMBL" id="KNC70200.1"/>
    </source>
</evidence>
<keyword evidence="2" id="KW-1185">Reference proteome</keyword>
<protein>
    <recommendedName>
        <fullName evidence="3">Protein kinase domain-containing protein</fullName>
    </recommendedName>
</protein>
<dbReference type="AlphaFoldDB" id="A0A0L0F0G7"/>
<dbReference type="Gene3D" id="3.30.200.20">
    <property type="entry name" value="Phosphorylase Kinase, domain 1"/>
    <property type="match status" value="1"/>
</dbReference>